<dbReference type="Proteomes" id="UP000004407">
    <property type="component" value="Unassembled WGS sequence"/>
</dbReference>
<name>G6AW32_9BACT</name>
<protein>
    <submittedName>
        <fullName evidence="1">Uncharacterized protein</fullName>
    </submittedName>
</protein>
<gene>
    <name evidence="1" type="ORF">HMPREF0673_00829</name>
</gene>
<dbReference type="HOGENOM" id="CLU_2937898_0_0_10"/>
<reference evidence="1 2" key="1">
    <citation type="submission" date="2011-08" db="EMBL/GenBank/DDBJ databases">
        <authorList>
            <person name="Weinstock G."/>
            <person name="Sodergren E."/>
            <person name="Clifton S."/>
            <person name="Fulton L."/>
            <person name="Fulton B."/>
            <person name="Courtney L."/>
            <person name="Fronick C."/>
            <person name="Harrison M."/>
            <person name="Strong C."/>
            <person name="Farmer C."/>
            <person name="Delahaunty K."/>
            <person name="Markovic C."/>
            <person name="Hall O."/>
            <person name="Minx P."/>
            <person name="Tomlinson C."/>
            <person name="Mitreva M."/>
            <person name="Hou S."/>
            <person name="Chen J."/>
            <person name="Wollam A."/>
            <person name="Pepin K.H."/>
            <person name="Johnson M."/>
            <person name="Bhonagiri V."/>
            <person name="Zhang X."/>
            <person name="Suruliraj S."/>
            <person name="Warren W."/>
            <person name="Chinwalla A."/>
            <person name="Mardis E.R."/>
            <person name="Wilson R.K."/>
        </authorList>
    </citation>
    <scope>NUCLEOTIDE SEQUENCE [LARGE SCALE GENOMIC DNA]</scope>
    <source>
        <strain evidence="1 2">DSM 18206</strain>
    </source>
</reference>
<dbReference type="AlphaFoldDB" id="G6AW32"/>
<accession>G6AW32</accession>
<sequence>MMYQTVTSFVLNLYFYHPRRSIRASASVDADICVGRYGHLRRSMRTSASVGADVCVGRCE</sequence>
<organism evidence="1 2">
    <name type="scientific">Leyella stercorea DSM 18206</name>
    <dbReference type="NCBI Taxonomy" id="1002367"/>
    <lineage>
        <taxon>Bacteria</taxon>
        <taxon>Pseudomonadati</taxon>
        <taxon>Bacteroidota</taxon>
        <taxon>Bacteroidia</taxon>
        <taxon>Bacteroidales</taxon>
        <taxon>Prevotellaceae</taxon>
        <taxon>Leyella</taxon>
    </lineage>
</organism>
<proteinExistence type="predicted"/>
<evidence type="ECO:0000313" key="2">
    <source>
        <dbReference type="Proteomes" id="UP000004407"/>
    </source>
</evidence>
<dbReference type="EMBL" id="AFZZ01000075">
    <property type="protein sequence ID" value="EHJ41398.1"/>
    <property type="molecule type" value="Genomic_DNA"/>
</dbReference>
<comment type="caution">
    <text evidence="1">The sequence shown here is derived from an EMBL/GenBank/DDBJ whole genome shotgun (WGS) entry which is preliminary data.</text>
</comment>
<evidence type="ECO:0000313" key="1">
    <source>
        <dbReference type="EMBL" id="EHJ41398.1"/>
    </source>
</evidence>